<reference evidence="2 3" key="1">
    <citation type="journal article" date="2020" name="IScience">
        <title>Genome Sequencing of the Endangered Kingdonia uniflora (Circaeasteraceae, Ranunculales) Reveals Potential Mechanisms of Evolutionary Specialization.</title>
        <authorList>
            <person name="Sun Y."/>
            <person name="Deng T."/>
            <person name="Zhang A."/>
            <person name="Moore M.J."/>
            <person name="Landis J.B."/>
            <person name="Lin N."/>
            <person name="Zhang H."/>
            <person name="Zhang X."/>
            <person name="Huang J."/>
            <person name="Zhang X."/>
            <person name="Sun H."/>
            <person name="Wang H."/>
        </authorList>
    </citation>
    <scope>NUCLEOTIDE SEQUENCE [LARGE SCALE GENOMIC DNA]</scope>
    <source>
        <strain evidence="2">TB1705</strain>
        <tissue evidence="2">Leaf</tissue>
    </source>
</reference>
<dbReference type="Gene3D" id="3.50.50.60">
    <property type="entry name" value="FAD/NAD(P)-binding domain"/>
    <property type="match status" value="1"/>
</dbReference>
<sequence>LTLVETTVLMEMNDLEKELFNMKAGFYDKLESKLQGLPNTYYVGRLMAFELTERNSSYAMALVVKHFVSDNALPAYPHVKLLGGQKFGFGFENPNPNPAGDALIGCTLKESSMAESNQSATKQAGESGTTSNTKENGLISKCQKVERSPYWEHFNKYDANGEFIGKANCKYCDDERSCPVSCVLRRMGPQRFGDILKNVASIPITS</sequence>
<name>A0A7J7LZY4_9MAGN</name>
<evidence type="ECO:0000256" key="1">
    <source>
        <dbReference type="SAM" id="MobiDB-lite"/>
    </source>
</evidence>
<gene>
    <name evidence="2" type="ORF">GIB67_011981</name>
</gene>
<comment type="caution">
    <text evidence="2">The sequence shown here is derived from an EMBL/GenBank/DDBJ whole genome shotgun (WGS) entry which is preliminary data.</text>
</comment>
<protein>
    <submittedName>
        <fullName evidence="2">Uncharacterized protein</fullName>
    </submittedName>
</protein>
<dbReference type="InterPro" id="IPR036188">
    <property type="entry name" value="FAD/NAD-bd_sf"/>
</dbReference>
<feature type="region of interest" description="Disordered" evidence="1">
    <location>
        <begin position="115"/>
        <end position="138"/>
    </location>
</feature>
<evidence type="ECO:0000313" key="2">
    <source>
        <dbReference type="EMBL" id="KAF6148206.1"/>
    </source>
</evidence>
<feature type="non-terminal residue" evidence="2">
    <location>
        <position position="1"/>
    </location>
</feature>
<feature type="compositionally biased region" description="Polar residues" evidence="1">
    <location>
        <begin position="115"/>
        <end position="135"/>
    </location>
</feature>
<dbReference type="OrthoDB" id="1993933at2759"/>
<accession>A0A7J7LZY4</accession>
<evidence type="ECO:0000313" key="3">
    <source>
        <dbReference type="Proteomes" id="UP000541444"/>
    </source>
</evidence>
<dbReference type="EMBL" id="JACGCM010001854">
    <property type="protein sequence ID" value="KAF6148206.1"/>
    <property type="molecule type" value="Genomic_DNA"/>
</dbReference>
<keyword evidence="3" id="KW-1185">Reference proteome</keyword>
<proteinExistence type="predicted"/>
<organism evidence="2 3">
    <name type="scientific">Kingdonia uniflora</name>
    <dbReference type="NCBI Taxonomy" id="39325"/>
    <lineage>
        <taxon>Eukaryota</taxon>
        <taxon>Viridiplantae</taxon>
        <taxon>Streptophyta</taxon>
        <taxon>Embryophyta</taxon>
        <taxon>Tracheophyta</taxon>
        <taxon>Spermatophyta</taxon>
        <taxon>Magnoliopsida</taxon>
        <taxon>Ranunculales</taxon>
        <taxon>Circaeasteraceae</taxon>
        <taxon>Kingdonia</taxon>
    </lineage>
</organism>
<dbReference type="Proteomes" id="UP000541444">
    <property type="component" value="Unassembled WGS sequence"/>
</dbReference>
<dbReference type="AlphaFoldDB" id="A0A7J7LZY4"/>